<dbReference type="GeneID" id="25569595"/>
<evidence type="ECO:0000256" key="1">
    <source>
        <dbReference type="SAM" id="MobiDB-lite"/>
    </source>
</evidence>
<accession>A0A0L0DW11</accession>
<gene>
    <name evidence="2" type="ORF">AMSG_11680</name>
</gene>
<proteinExistence type="predicted"/>
<feature type="region of interest" description="Disordered" evidence="1">
    <location>
        <begin position="1"/>
        <end position="107"/>
    </location>
</feature>
<evidence type="ECO:0000313" key="3">
    <source>
        <dbReference type="Proteomes" id="UP000054408"/>
    </source>
</evidence>
<sequence>MAVVLQPSGDEPKPNPAKKARLLSSAHTKSRVESPLELVFTAGGGEEDEDADAESAAAAAVAAAAAGTGVGGVGGSSPSPSPPPQRVAQRESAGAGAGRKPTARITPRAAMLRAAAAARSGKGGAARRVGGRKVPPRRKFVADELNELAKVFKEMEASLMAMKLQRRGASRFELGAVGMVSISLSVARFTKIVALVPDMYGSIVRGETTKSNVSGISFALAGPSAGPVRRAKFEAVLMQLDKAVALGGRDVYPGGVASMIEARVDALPHAVKSVLRVGAAPASQKNSLSLATTPQSPFSVHSRVASRIGGGSRSVAAASGKASKEAARSTSAVTGEASLAARIAAREKANLQAAQAATKESMFSIRRLRQCAQFLVVKFAAKSALPLRGIVDAGIFTFRNQYAVRYETSSFARLLNELTTALPPGALSVESVSGIRYLRVDDKSALRAFGRL</sequence>
<feature type="compositionally biased region" description="Low complexity" evidence="1">
    <location>
        <begin position="54"/>
        <end position="67"/>
    </location>
</feature>
<name>A0A0L0DW11_THETB</name>
<dbReference type="RefSeq" id="XP_013761486.1">
    <property type="nucleotide sequence ID" value="XM_013906032.1"/>
</dbReference>
<evidence type="ECO:0000313" key="2">
    <source>
        <dbReference type="EMBL" id="KNC55703.1"/>
    </source>
</evidence>
<dbReference type="Proteomes" id="UP000054408">
    <property type="component" value="Unassembled WGS sequence"/>
</dbReference>
<keyword evidence="3" id="KW-1185">Reference proteome</keyword>
<dbReference type="EMBL" id="GL349439">
    <property type="protein sequence ID" value="KNC55703.1"/>
    <property type="molecule type" value="Genomic_DNA"/>
</dbReference>
<protein>
    <submittedName>
        <fullName evidence="2">Uncharacterized protein</fullName>
    </submittedName>
</protein>
<reference evidence="2 3" key="1">
    <citation type="submission" date="2010-05" db="EMBL/GenBank/DDBJ databases">
        <title>The Genome Sequence of Thecamonas trahens ATCC 50062.</title>
        <authorList>
            <consortium name="The Broad Institute Genome Sequencing Platform"/>
            <person name="Russ C."/>
            <person name="Cuomo C."/>
            <person name="Shea T."/>
            <person name="Young S.K."/>
            <person name="Zeng Q."/>
            <person name="Koehrsen M."/>
            <person name="Haas B."/>
            <person name="Borodovsky M."/>
            <person name="Guigo R."/>
            <person name="Alvarado L."/>
            <person name="Berlin A."/>
            <person name="Bochicchio J."/>
            <person name="Borenstein D."/>
            <person name="Chapman S."/>
            <person name="Chen Z."/>
            <person name="Freedman E."/>
            <person name="Gellesch M."/>
            <person name="Goldberg J."/>
            <person name="Griggs A."/>
            <person name="Gujja S."/>
            <person name="Heilman E."/>
            <person name="Heiman D."/>
            <person name="Hepburn T."/>
            <person name="Howarth C."/>
            <person name="Jen D."/>
            <person name="Larson L."/>
            <person name="Mehta T."/>
            <person name="Park D."/>
            <person name="Pearson M."/>
            <person name="Roberts A."/>
            <person name="Saif S."/>
            <person name="Shenoy N."/>
            <person name="Sisk P."/>
            <person name="Stolte C."/>
            <person name="Sykes S."/>
            <person name="Thomson T."/>
            <person name="Walk T."/>
            <person name="White J."/>
            <person name="Yandava C."/>
            <person name="Burger G."/>
            <person name="Gray M.W."/>
            <person name="Holland P.W.H."/>
            <person name="King N."/>
            <person name="Lang F.B.F."/>
            <person name="Roger A.J."/>
            <person name="Ruiz-Trillo I."/>
            <person name="Lander E."/>
            <person name="Nusbaum C."/>
        </authorList>
    </citation>
    <scope>NUCLEOTIDE SEQUENCE [LARGE SCALE GENOMIC DNA]</scope>
    <source>
        <strain evidence="2 3">ATCC 50062</strain>
    </source>
</reference>
<organism evidence="2 3">
    <name type="scientific">Thecamonas trahens ATCC 50062</name>
    <dbReference type="NCBI Taxonomy" id="461836"/>
    <lineage>
        <taxon>Eukaryota</taxon>
        <taxon>Apusozoa</taxon>
        <taxon>Apusomonadida</taxon>
        <taxon>Apusomonadidae</taxon>
        <taxon>Thecamonas</taxon>
    </lineage>
</organism>
<dbReference type="AlphaFoldDB" id="A0A0L0DW11"/>